<proteinExistence type="predicted"/>
<geneLocation type="mitochondrion" evidence="2"/>
<reference evidence="2 3" key="1">
    <citation type="submission" date="2020-08" db="EMBL/GenBank/DDBJ databases">
        <title>Plant Genome Project.</title>
        <authorList>
            <person name="Zhang R.-G."/>
        </authorList>
    </citation>
    <scope>NUCLEOTIDE SEQUENCE [LARGE SCALE GENOMIC DNA]</scope>
    <source>
        <tissue evidence="2">Rhizome</tissue>
    </source>
</reference>
<keyword evidence="3" id="KW-1185">Reference proteome</keyword>
<comment type="caution">
    <text evidence="2">The sequence shown here is derived from an EMBL/GenBank/DDBJ whole genome shotgun (WGS) entry which is preliminary data.</text>
</comment>
<name>A0A8J5CRB3_ZINOF</name>
<accession>A0A8J5CRB3</accession>
<keyword evidence="2" id="KW-0496">Mitochondrion</keyword>
<gene>
    <name evidence="2" type="ORF">ZIOFF_074359</name>
</gene>
<evidence type="ECO:0000313" key="2">
    <source>
        <dbReference type="EMBL" id="KAG6467719.1"/>
    </source>
</evidence>
<protein>
    <submittedName>
        <fullName evidence="2">Uncharacterized protein</fullName>
    </submittedName>
</protein>
<evidence type="ECO:0000313" key="3">
    <source>
        <dbReference type="Proteomes" id="UP000734854"/>
    </source>
</evidence>
<dbReference type="EMBL" id="JACMSC010000024">
    <property type="protein sequence ID" value="KAG6467719.1"/>
    <property type="molecule type" value="Genomic_DNA"/>
</dbReference>
<sequence>MPSLIVRRLAAYQAEKRMAAASVEVVDCESAEDEIEFAELEMAPAKLDDLRAEVQDALEEVNLGTESDRRMTFISKNLEPELKKRLIRLLHTYKDCFAWDYTEMPGSEANLVEHRLPIKPGKKPYKQPPRRMSTEIFEIYSTSELFISERPPGEWAGTLIRSKLAFKLSIRPSFQETTSGAPLRENQDLQWEPCPSTCPSCPHTGLCRWDDWAGFSLALA</sequence>
<dbReference type="Proteomes" id="UP000734854">
    <property type="component" value="Unassembled WGS sequence"/>
</dbReference>
<dbReference type="AlphaFoldDB" id="A0A8J5CRB3"/>
<evidence type="ECO:0000256" key="1">
    <source>
        <dbReference type="SAM" id="Coils"/>
    </source>
</evidence>
<feature type="coiled-coil region" evidence="1">
    <location>
        <begin position="40"/>
        <end position="67"/>
    </location>
</feature>
<keyword evidence="1" id="KW-0175">Coiled coil</keyword>
<organism evidence="2 3">
    <name type="scientific">Zingiber officinale</name>
    <name type="common">Ginger</name>
    <name type="synonym">Amomum zingiber</name>
    <dbReference type="NCBI Taxonomy" id="94328"/>
    <lineage>
        <taxon>Eukaryota</taxon>
        <taxon>Viridiplantae</taxon>
        <taxon>Streptophyta</taxon>
        <taxon>Embryophyta</taxon>
        <taxon>Tracheophyta</taxon>
        <taxon>Spermatophyta</taxon>
        <taxon>Magnoliopsida</taxon>
        <taxon>Liliopsida</taxon>
        <taxon>Zingiberales</taxon>
        <taxon>Zingiberaceae</taxon>
        <taxon>Zingiber</taxon>
    </lineage>
</organism>